<dbReference type="InterPro" id="IPR036390">
    <property type="entry name" value="WH_DNA-bd_sf"/>
</dbReference>
<dbReference type="SUPFAM" id="SSF46785">
    <property type="entry name" value="Winged helix' DNA-binding domain"/>
    <property type="match status" value="1"/>
</dbReference>
<proteinExistence type="predicted"/>
<dbReference type="SUPFAM" id="SSF64288">
    <property type="entry name" value="Chorismate lyase-like"/>
    <property type="match status" value="1"/>
</dbReference>
<keyword evidence="1" id="KW-0805">Transcription regulation</keyword>
<gene>
    <name evidence="5" type="ORF">EHYA_09312</name>
</gene>
<dbReference type="PANTHER" id="PTHR44846:SF17">
    <property type="entry name" value="GNTR-FAMILY TRANSCRIPTIONAL REGULATOR"/>
    <property type="match status" value="1"/>
</dbReference>
<dbReference type="GO" id="GO:0003677">
    <property type="term" value="F:DNA binding"/>
    <property type="evidence" value="ECO:0007669"/>
    <property type="project" value="UniProtKB-KW"/>
</dbReference>
<keyword evidence="6" id="KW-1185">Reference proteome</keyword>
<evidence type="ECO:0000256" key="2">
    <source>
        <dbReference type="ARBA" id="ARBA00023125"/>
    </source>
</evidence>
<keyword evidence="3" id="KW-0804">Transcription</keyword>
<dbReference type="PRINTS" id="PR00035">
    <property type="entry name" value="HTHGNTR"/>
</dbReference>
<dbReference type="OrthoDB" id="3214900at2"/>
<evidence type="ECO:0000259" key="4">
    <source>
        <dbReference type="PROSITE" id="PS50949"/>
    </source>
</evidence>
<dbReference type="GO" id="GO:0003700">
    <property type="term" value="F:DNA-binding transcription factor activity"/>
    <property type="evidence" value="ECO:0007669"/>
    <property type="project" value="InterPro"/>
</dbReference>
<keyword evidence="2" id="KW-0238">DNA-binding</keyword>
<dbReference type="Gene3D" id="1.10.10.10">
    <property type="entry name" value="Winged helix-like DNA-binding domain superfamily/Winged helix DNA-binding domain"/>
    <property type="match status" value="1"/>
</dbReference>
<dbReference type="InterPro" id="IPR011663">
    <property type="entry name" value="UTRA"/>
</dbReference>
<evidence type="ECO:0000256" key="1">
    <source>
        <dbReference type="ARBA" id="ARBA00023015"/>
    </source>
</evidence>
<evidence type="ECO:0000256" key="3">
    <source>
        <dbReference type="ARBA" id="ARBA00023163"/>
    </source>
</evidence>
<evidence type="ECO:0000313" key="5">
    <source>
        <dbReference type="EMBL" id="GCE01546.1"/>
    </source>
</evidence>
<feature type="domain" description="HTH gntR-type" evidence="4">
    <location>
        <begin position="6"/>
        <end position="74"/>
    </location>
</feature>
<dbReference type="PANTHER" id="PTHR44846">
    <property type="entry name" value="MANNOSYL-D-GLYCERATE TRANSPORT/METABOLISM SYSTEM REPRESSOR MNGR-RELATED"/>
    <property type="match status" value="1"/>
</dbReference>
<dbReference type="GO" id="GO:0045892">
    <property type="term" value="P:negative regulation of DNA-templated transcription"/>
    <property type="evidence" value="ECO:0007669"/>
    <property type="project" value="TreeGrafter"/>
</dbReference>
<dbReference type="Pfam" id="PF07702">
    <property type="entry name" value="UTRA"/>
    <property type="match status" value="1"/>
</dbReference>
<name>A0A401Z3Y2_9ACTN</name>
<dbReference type="RefSeq" id="WP_126643167.1">
    <property type="nucleotide sequence ID" value="NZ_BIFH01000050.1"/>
</dbReference>
<protein>
    <submittedName>
        <fullName evidence="5">GntR family transcriptional regulator</fullName>
    </submittedName>
</protein>
<dbReference type="Gene3D" id="3.40.1410.10">
    <property type="entry name" value="Chorismate lyase-like"/>
    <property type="match status" value="1"/>
</dbReference>
<dbReference type="InterPro" id="IPR000524">
    <property type="entry name" value="Tscrpt_reg_HTH_GntR"/>
</dbReference>
<sequence length="255" mass="28815">MTSSSRHLYQQIADDIRAQIADGTLVAGDQLPTEAELQERYDTSRHTARTAIAHLVQEGLVISRRPRGHFVRERRPMVYRPQSEFKRKPPELDIFMTLMADDGRMAAQDIDVAIVEGSPDVRQRLQLADGELAAVRRRVRKVEGEPYNINDSYFRLSDVQGSEIMHPANVERGTNQVMDELGIGQAKCLDEIYVRMPTPDESHRLQLLPGTPVAVHIVTGFDGDERPVQCVVNVLAGDRHVIVYERIRPQAESNQ</sequence>
<dbReference type="Pfam" id="PF00392">
    <property type="entry name" value="GntR"/>
    <property type="match status" value="1"/>
</dbReference>
<dbReference type="SMART" id="SM00345">
    <property type="entry name" value="HTH_GNTR"/>
    <property type="match status" value="1"/>
</dbReference>
<organism evidence="5 6">
    <name type="scientific">Embleya hyalina</name>
    <dbReference type="NCBI Taxonomy" id="516124"/>
    <lineage>
        <taxon>Bacteria</taxon>
        <taxon>Bacillati</taxon>
        <taxon>Actinomycetota</taxon>
        <taxon>Actinomycetes</taxon>
        <taxon>Kitasatosporales</taxon>
        <taxon>Streptomycetaceae</taxon>
        <taxon>Embleya</taxon>
    </lineage>
</organism>
<dbReference type="CDD" id="cd07377">
    <property type="entry name" value="WHTH_GntR"/>
    <property type="match status" value="1"/>
</dbReference>
<dbReference type="InterPro" id="IPR028978">
    <property type="entry name" value="Chorismate_lyase_/UTRA_dom_sf"/>
</dbReference>
<dbReference type="Proteomes" id="UP000286931">
    <property type="component" value="Unassembled WGS sequence"/>
</dbReference>
<comment type="caution">
    <text evidence="5">The sequence shown here is derived from an EMBL/GenBank/DDBJ whole genome shotgun (WGS) entry which is preliminary data.</text>
</comment>
<dbReference type="InterPro" id="IPR036388">
    <property type="entry name" value="WH-like_DNA-bd_sf"/>
</dbReference>
<dbReference type="EMBL" id="BIFH01000050">
    <property type="protein sequence ID" value="GCE01546.1"/>
    <property type="molecule type" value="Genomic_DNA"/>
</dbReference>
<dbReference type="PROSITE" id="PS50949">
    <property type="entry name" value="HTH_GNTR"/>
    <property type="match status" value="1"/>
</dbReference>
<dbReference type="SMART" id="SM00866">
    <property type="entry name" value="UTRA"/>
    <property type="match status" value="1"/>
</dbReference>
<dbReference type="InterPro" id="IPR050679">
    <property type="entry name" value="Bact_HTH_transcr_reg"/>
</dbReference>
<reference evidence="5 6" key="1">
    <citation type="submission" date="2018-12" db="EMBL/GenBank/DDBJ databases">
        <title>Draft genome sequence of Embleya hyalina NBRC 13850T.</title>
        <authorList>
            <person name="Komaki H."/>
            <person name="Hosoyama A."/>
            <person name="Kimura A."/>
            <person name="Ichikawa N."/>
            <person name="Tamura T."/>
        </authorList>
    </citation>
    <scope>NUCLEOTIDE SEQUENCE [LARGE SCALE GENOMIC DNA]</scope>
    <source>
        <strain evidence="5 6">NBRC 13850</strain>
    </source>
</reference>
<accession>A0A401Z3Y2</accession>
<evidence type="ECO:0000313" key="6">
    <source>
        <dbReference type="Proteomes" id="UP000286931"/>
    </source>
</evidence>
<dbReference type="AlphaFoldDB" id="A0A401Z3Y2"/>